<protein>
    <submittedName>
        <fullName evidence="1">Minor tail protein</fullName>
    </submittedName>
</protein>
<keyword evidence="2" id="KW-1185">Reference proteome</keyword>
<dbReference type="Proteomes" id="UP000246238">
    <property type="component" value="Segment"/>
</dbReference>
<gene>
    <name evidence="1" type="primary">18</name>
    <name evidence="1" type="ORF">SEA_TCHEN_18</name>
</gene>
<dbReference type="GeneID" id="55608178"/>
<dbReference type="KEGG" id="vg:55608178"/>
<sequence>MSWPTTPDGNYYRFEGLIDIPVDPETGATILYLRPQGGMGVGIPAIAQGPAGQPAVIDTEPIQPVELEADDPTPLTWSWTELTPPSESGPGVYRLNPMVRKGPKGDDGEAVWDPTDVSENPVAGQIPVVNDEATGFVLEAQKVTEVFFPASINNTSSGNANSTIAMVEIPSRPFARRVRPVGYTVVTGEGTDVRVDLVARLNGETGGNVVGRCPGIAQTERLTLIPGKPTGSSGPYDTIAAGASAIVYIRCERQAGTVTYTTSASTSNFSVEVIPA</sequence>
<dbReference type="EMBL" id="MH077585">
    <property type="protein sequence ID" value="AWH14419.1"/>
    <property type="molecule type" value="Genomic_DNA"/>
</dbReference>
<accession>A0A2S1PCX6</accession>
<reference evidence="2" key="1">
    <citation type="submission" date="2018-03" db="EMBL/GenBank/DDBJ databases">
        <authorList>
            <person name="Keele B.F."/>
        </authorList>
    </citation>
    <scope>NUCLEOTIDE SEQUENCE [LARGE SCALE GENOMIC DNA]</scope>
</reference>
<dbReference type="RefSeq" id="YP_009837974.1">
    <property type="nucleotide sequence ID" value="NC_048705.1"/>
</dbReference>
<evidence type="ECO:0000313" key="2">
    <source>
        <dbReference type="Proteomes" id="UP000246238"/>
    </source>
</evidence>
<evidence type="ECO:0000313" key="1">
    <source>
        <dbReference type="EMBL" id="AWH14419.1"/>
    </source>
</evidence>
<organism evidence="1 2">
    <name type="scientific">Mycobacterium phage TChen</name>
    <dbReference type="NCBI Taxonomy" id="2163598"/>
    <lineage>
        <taxon>Viruses</taxon>
        <taxon>Duplodnaviria</taxon>
        <taxon>Heunggongvirae</taxon>
        <taxon>Uroviricota</taxon>
        <taxon>Caudoviricetes</taxon>
        <taxon>Gracegardnervirinae</taxon>
        <taxon>Thetabobvirus</taxon>
        <taxon>Thetabobvirus tchen</taxon>
        <taxon>Mycobacterium virus TChen</taxon>
    </lineage>
</organism>
<proteinExistence type="predicted"/>
<name>A0A2S1PCX6_9CAUD</name>